<feature type="region of interest" description="Disordered" evidence="1">
    <location>
        <begin position="228"/>
        <end position="378"/>
    </location>
</feature>
<feature type="compositionally biased region" description="Basic and acidic residues" evidence="1">
    <location>
        <begin position="330"/>
        <end position="341"/>
    </location>
</feature>
<keyword evidence="4" id="KW-1185">Reference proteome</keyword>
<sequence length="725" mass="81202">MSLFGGETSATSATSGSFSRDASPFTHSGSEPPQAEQIGQPSSIPSIPSQKPKTDFDADPYVDHDEALELPDAPDDSGSSDYEPDRPNRFVGPAQTWRRYTAAERQLAASMEQVLAGDLAAHLYNAHAPKRELRPKNLPGLENWHSKSRWYKESNELRKEGPRVERDPEFLPWKSWTAWPLPGAPRLRERFGVEAGDEEEDGLMGGARNASAGDDLRDVLFGTFQRFAKEQWEARPPADSENEDTDTSGESETDTEAEKGWKQESRSRSRSTASHSRKRSVKARSPRRPMTRSHSRATTRAPSRAASEATNGSGSKQTSPIDLATDFDNDVVRSTEVKIQSDVEASEASEGTKKREVRRRTRKDIYVGGGSPSRPVVLADDEKARRILKPTVNSLLSRVDSLSEALRRSNQNHWQVRGLPDTDTESDGDTISRGTSPLRSRSRSRRPSASQNHRASSRPQHGSQSNTDSKSARNRSKRKLSQPRRNLSNPALGSESGNLSGDSGDVEDEDDQEERQSRSRKRRKNRQHTLKLRDWSEVLGLASMTGWDPAVIDRAAKRCSALFGESMEFQTMKEEDSLKPSGDPITYTPNLILAPQSLDPDDDSSSSTEPRPYWPLGTTSCPHTDCWGNKHIFKTPYRVIEHCIRGHKYDPRVEKREASPMLGAVHVDGFLQPIHKQQGWRGGDTQDSEKRQEHAKKRTADKTWDINEPEYRASLRLAKKREYGF</sequence>
<reference evidence="3" key="1">
    <citation type="journal article" date="2020" name="Stud. Mycol.">
        <title>101 Dothideomycetes genomes: a test case for predicting lifestyles and emergence of pathogens.</title>
        <authorList>
            <person name="Haridas S."/>
            <person name="Albert R."/>
            <person name="Binder M."/>
            <person name="Bloem J."/>
            <person name="Labutti K."/>
            <person name="Salamov A."/>
            <person name="Andreopoulos B."/>
            <person name="Baker S."/>
            <person name="Barry K."/>
            <person name="Bills G."/>
            <person name="Bluhm B."/>
            <person name="Cannon C."/>
            <person name="Castanera R."/>
            <person name="Culley D."/>
            <person name="Daum C."/>
            <person name="Ezra D."/>
            <person name="Gonzalez J."/>
            <person name="Henrissat B."/>
            <person name="Kuo A."/>
            <person name="Liang C."/>
            <person name="Lipzen A."/>
            <person name="Lutzoni F."/>
            <person name="Magnuson J."/>
            <person name="Mondo S."/>
            <person name="Nolan M."/>
            <person name="Ohm R."/>
            <person name="Pangilinan J."/>
            <person name="Park H.-J."/>
            <person name="Ramirez L."/>
            <person name="Alfaro M."/>
            <person name="Sun H."/>
            <person name="Tritt A."/>
            <person name="Yoshinaga Y."/>
            <person name="Zwiers L.-H."/>
            <person name="Turgeon B."/>
            <person name="Goodwin S."/>
            <person name="Spatafora J."/>
            <person name="Crous P."/>
            <person name="Grigoriev I."/>
        </authorList>
    </citation>
    <scope>NUCLEOTIDE SEQUENCE</scope>
    <source>
        <strain evidence="3">CBS 269.34</strain>
    </source>
</reference>
<proteinExistence type="predicted"/>
<dbReference type="InterPro" id="IPR019622">
    <property type="entry name" value="Rrn9_dom"/>
</dbReference>
<feature type="compositionally biased region" description="Basic residues" evidence="1">
    <location>
        <begin position="518"/>
        <end position="528"/>
    </location>
</feature>
<name>A0A6A6RBV7_9PEZI</name>
<feature type="compositionally biased region" description="Basic and acidic residues" evidence="1">
    <location>
        <begin position="228"/>
        <end position="238"/>
    </location>
</feature>
<evidence type="ECO:0000256" key="1">
    <source>
        <dbReference type="SAM" id="MobiDB-lite"/>
    </source>
</evidence>
<feature type="compositionally biased region" description="Acidic residues" evidence="1">
    <location>
        <begin position="504"/>
        <end position="513"/>
    </location>
</feature>
<evidence type="ECO:0000313" key="4">
    <source>
        <dbReference type="Proteomes" id="UP000799750"/>
    </source>
</evidence>
<dbReference type="EMBL" id="MU004182">
    <property type="protein sequence ID" value="KAF2501872.1"/>
    <property type="molecule type" value="Genomic_DNA"/>
</dbReference>
<feature type="domain" description="Rrn9" evidence="2">
    <location>
        <begin position="112"/>
        <end position="182"/>
    </location>
</feature>
<feature type="region of interest" description="Disordered" evidence="1">
    <location>
        <begin position="193"/>
        <end position="215"/>
    </location>
</feature>
<feature type="compositionally biased region" description="Basic and acidic residues" evidence="1">
    <location>
        <begin position="687"/>
        <end position="703"/>
    </location>
</feature>
<dbReference type="OrthoDB" id="5412288at2759"/>
<feature type="compositionally biased region" description="Basic and acidic residues" evidence="1">
    <location>
        <begin position="52"/>
        <end position="67"/>
    </location>
</feature>
<protein>
    <recommendedName>
        <fullName evidence="2">Rrn9 domain-containing protein</fullName>
    </recommendedName>
</protein>
<evidence type="ECO:0000313" key="3">
    <source>
        <dbReference type="EMBL" id="KAF2501872.1"/>
    </source>
</evidence>
<dbReference type="Proteomes" id="UP000799750">
    <property type="component" value="Unassembled WGS sequence"/>
</dbReference>
<feature type="region of interest" description="Disordered" evidence="1">
    <location>
        <begin position="1"/>
        <end position="94"/>
    </location>
</feature>
<feature type="region of interest" description="Disordered" evidence="1">
    <location>
        <begin position="408"/>
        <end position="528"/>
    </location>
</feature>
<feature type="region of interest" description="Disordered" evidence="1">
    <location>
        <begin position="573"/>
        <end position="612"/>
    </location>
</feature>
<feature type="compositionally biased region" description="Basic and acidic residues" evidence="1">
    <location>
        <begin position="256"/>
        <end position="267"/>
    </location>
</feature>
<feature type="compositionally biased region" description="Basic residues" evidence="1">
    <location>
        <begin position="275"/>
        <end position="297"/>
    </location>
</feature>
<dbReference type="Pfam" id="PF10680">
    <property type="entry name" value="RRN9"/>
    <property type="match status" value="1"/>
</dbReference>
<feature type="compositionally biased region" description="Low complexity" evidence="1">
    <location>
        <begin position="40"/>
        <end position="51"/>
    </location>
</feature>
<evidence type="ECO:0000259" key="2">
    <source>
        <dbReference type="Pfam" id="PF10680"/>
    </source>
</evidence>
<dbReference type="AlphaFoldDB" id="A0A6A6RBV7"/>
<feature type="compositionally biased region" description="Basic residues" evidence="1">
    <location>
        <begin position="472"/>
        <end position="482"/>
    </location>
</feature>
<feature type="compositionally biased region" description="Polar residues" evidence="1">
    <location>
        <begin position="483"/>
        <end position="499"/>
    </location>
</feature>
<feature type="compositionally biased region" description="Low complexity" evidence="1">
    <location>
        <begin position="298"/>
        <end position="310"/>
    </location>
</feature>
<feature type="compositionally biased region" description="Acidic residues" evidence="1">
    <location>
        <begin position="240"/>
        <end position="255"/>
    </location>
</feature>
<feature type="compositionally biased region" description="Polar residues" evidence="1">
    <location>
        <begin position="311"/>
        <end position="320"/>
    </location>
</feature>
<gene>
    <name evidence="3" type="ORF">BU16DRAFT_522762</name>
</gene>
<accession>A0A6A6RBV7</accession>
<feature type="compositionally biased region" description="Low complexity" evidence="1">
    <location>
        <begin position="1"/>
        <end position="19"/>
    </location>
</feature>
<organism evidence="3 4">
    <name type="scientific">Lophium mytilinum</name>
    <dbReference type="NCBI Taxonomy" id="390894"/>
    <lineage>
        <taxon>Eukaryota</taxon>
        <taxon>Fungi</taxon>
        <taxon>Dikarya</taxon>
        <taxon>Ascomycota</taxon>
        <taxon>Pezizomycotina</taxon>
        <taxon>Dothideomycetes</taxon>
        <taxon>Pleosporomycetidae</taxon>
        <taxon>Mytilinidiales</taxon>
        <taxon>Mytilinidiaceae</taxon>
        <taxon>Lophium</taxon>
    </lineage>
</organism>
<feature type="region of interest" description="Disordered" evidence="1">
    <location>
        <begin position="676"/>
        <end position="703"/>
    </location>
</feature>
<feature type="compositionally biased region" description="Polar residues" evidence="1">
    <location>
        <begin position="451"/>
        <end position="469"/>
    </location>
</feature>